<evidence type="ECO:0000259" key="5">
    <source>
        <dbReference type="PROSITE" id="PS50011"/>
    </source>
</evidence>
<dbReference type="GO" id="GO:0005524">
    <property type="term" value="F:ATP binding"/>
    <property type="evidence" value="ECO:0007669"/>
    <property type="project" value="UniProtKB-KW"/>
</dbReference>
<keyword evidence="1" id="KW-0808">Transferase</keyword>
<dbReference type="Pfam" id="PF00069">
    <property type="entry name" value="Pkinase"/>
    <property type="match status" value="1"/>
</dbReference>
<sequence>MPADLRPGDARHVGGYEILQRLGEGGQGLVYLGRSPTGELAAIKVLRAGWTHDAEARRRFAGELAAALKVPRACTAVILDADIDGDMPYIISEFVNGPSLDTAVKRDGPFSGAALERLAIFTSTALAAIHGARIVHRDFKPANVLIGPDGPRVVDFGIARALEATDVSRHTQIGTPPYMAPEQFGGGPLGPKADVWAWGATMVFAASGLPPFGTSGHFAALANRIAHGEPELGPLSGTLRTLVERCLAKQSARRPTVMELFQALVGYGEPPRRSGPPAAAPETVSATPEHVLPFYFVCDESVSMIGEPLDAVNAGLEALRLEMARAPAATRLCVIGFSGTAEVLLPLADLGVLDVLPQLRARGGTRYGPAMELLRATIERDVFLIKAGGGTCYRPTVFFLSDGRPNDESWTTPYRDLLSPAFSARPNVIAFGVGECNAETIRQVATHGAFLADHTRPVGAALKEVATALTTSLLTSRGKLVIPEQVPGFASLPLDEV</sequence>
<dbReference type="SUPFAM" id="SSF56112">
    <property type="entry name" value="Protein kinase-like (PK-like)"/>
    <property type="match status" value="1"/>
</dbReference>
<keyword evidence="7" id="KW-1185">Reference proteome</keyword>
<dbReference type="EMBL" id="JACHIN010000002">
    <property type="protein sequence ID" value="MBB5076174.1"/>
    <property type="molecule type" value="Genomic_DNA"/>
</dbReference>
<gene>
    <name evidence="6" type="ORF">HNR40_001638</name>
</gene>
<dbReference type="PANTHER" id="PTHR43289:SF34">
    <property type="entry name" value="SERINE_THREONINE-PROTEIN KINASE YBDM-RELATED"/>
    <property type="match status" value="1"/>
</dbReference>
<dbReference type="Gene3D" id="3.30.200.20">
    <property type="entry name" value="Phosphorylase Kinase, domain 1"/>
    <property type="match status" value="1"/>
</dbReference>
<evidence type="ECO:0000313" key="7">
    <source>
        <dbReference type="Proteomes" id="UP000568380"/>
    </source>
</evidence>
<dbReference type="Pfam" id="PF13519">
    <property type="entry name" value="VWA_2"/>
    <property type="match status" value="1"/>
</dbReference>
<dbReference type="InterPro" id="IPR011009">
    <property type="entry name" value="Kinase-like_dom_sf"/>
</dbReference>
<dbReference type="Proteomes" id="UP000568380">
    <property type="component" value="Unassembled WGS sequence"/>
</dbReference>
<keyword evidence="4" id="KW-0067">ATP-binding</keyword>
<dbReference type="InterPro" id="IPR000719">
    <property type="entry name" value="Prot_kinase_dom"/>
</dbReference>
<evidence type="ECO:0000256" key="4">
    <source>
        <dbReference type="ARBA" id="ARBA00022840"/>
    </source>
</evidence>
<dbReference type="Gene3D" id="3.40.50.410">
    <property type="entry name" value="von Willebrand factor, type A domain"/>
    <property type="match status" value="1"/>
</dbReference>
<feature type="domain" description="Protein kinase" evidence="5">
    <location>
        <begin position="16"/>
        <end position="265"/>
    </location>
</feature>
<evidence type="ECO:0000313" key="6">
    <source>
        <dbReference type="EMBL" id="MBB5076174.1"/>
    </source>
</evidence>
<accession>A0A7W7ZZ99</accession>
<comment type="caution">
    <text evidence="6">The sequence shown here is derived from an EMBL/GenBank/DDBJ whole genome shotgun (WGS) entry which is preliminary data.</text>
</comment>
<dbReference type="InterPro" id="IPR002035">
    <property type="entry name" value="VWF_A"/>
</dbReference>
<dbReference type="SMART" id="SM00327">
    <property type="entry name" value="VWA"/>
    <property type="match status" value="1"/>
</dbReference>
<dbReference type="PROSITE" id="PS50011">
    <property type="entry name" value="PROTEIN_KINASE_DOM"/>
    <property type="match status" value="1"/>
</dbReference>
<dbReference type="PROSITE" id="PS00108">
    <property type="entry name" value="PROTEIN_KINASE_ST"/>
    <property type="match status" value="1"/>
</dbReference>
<organism evidence="6 7">
    <name type="scientific">Nonomuraea endophytica</name>
    <dbReference type="NCBI Taxonomy" id="714136"/>
    <lineage>
        <taxon>Bacteria</taxon>
        <taxon>Bacillati</taxon>
        <taxon>Actinomycetota</taxon>
        <taxon>Actinomycetes</taxon>
        <taxon>Streptosporangiales</taxon>
        <taxon>Streptosporangiaceae</taxon>
        <taxon>Nonomuraea</taxon>
    </lineage>
</organism>
<name>A0A7W7ZZ99_9ACTN</name>
<dbReference type="CDD" id="cd14014">
    <property type="entry name" value="STKc_PknB_like"/>
    <property type="match status" value="1"/>
</dbReference>
<dbReference type="PANTHER" id="PTHR43289">
    <property type="entry name" value="MITOGEN-ACTIVATED PROTEIN KINASE KINASE KINASE 20-RELATED"/>
    <property type="match status" value="1"/>
</dbReference>
<keyword evidence="2" id="KW-0547">Nucleotide-binding</keyword>
<dbReference type="SUPFAM" id="SSF53300">
    <property type="entry name" value="vWA-like"/>
    <property type="match status" value="1"/>
</dbReference>
<dbReference type="InterPro" id="IPR036465">
    <property type="entry name" value="vWFA_dom_sf"/>
</dbReference>
<keyword evidence="3" id="KW-0418">Kinase</keyword>
<reference evidence="6 7" key="1">
    <citation type="submission" date="2020-08" db="EMBL/GenBank/DDBJ databases">
        <title>Genomic Encyclopedia of Type Strains, Phase IV (KMG-IV): sequencing the most valuable type-strain genomes for metagenomic binning, comparative biology and taxonomic classification.</title>
        <authorList>
            <person name="Goeker M."/>
        </authorList>
    </citation>
    <scope>NUCLEOTIDE SEQUENCE [LARGE SCALE GENOMIC DNA]</scope>
    <source>
        <strain evidence="6 7">DSM 45385</strain>
    </source>
</reference>
<evidence type="ECO:0000256" key="3">
    <source>
        <dbReference type="ARBA" id="ARBA00022777"/>
    </source>
</evidence>
<evidence type="ECO:0000256" key="2">
    <source>
        <dbReference type="ARBA" id="ARBA00022741"/>
    </source>
</evidence>
<proteinExistence type="predicted"/>
<dbReference type="InterPro" id="IPR008271">
    <property type="entry name" value="Ser/Thr_kinase_AS"/>
</dbReference>
<dbReference type="RefSeq" id="WP_184959545.1">
    <property type="nucleotide sequence ID" value="NZ_JACHIN010000002.1"/>
</dbReference>
<dbReference type="AlphaFoldDB" id="A0A7W7ZZ99"/>
<protein>
    <submittedName>
        <fullName evidence="6">Uncharacterized protein YegL</fullName>
    </submittedName>
</protein>
<dbReference type="GO" id="GO:0004674">
    <property type="term" value="F:protein serine/threonine kinase activity"/>
    <property type="evidence" value="ECO:0007669"/>
    <property type="project" value="TreeGrafter"/>
</dbReference>
<dbReference type="Gene3D" id="1.10.510.10">
    <property type="entry name" value="Transferase(Phosphotransferase) domain 1"/>
    <property type="match status" value="1"/>
</dbReference>
<evidence type="ECO:0000256" key="1">
    <source>
        <dbReference type="ARBA" id="ARBA00022679"/>
    </source>
</evidence>